<proteinExistence type="predicted"/>
<dbReference type="PANTHER" id="PTHR46558">
    <property type="entry name" value="TRACRIPTIONAL REGULATORY PROTEIN-RELATED-RELATED"/>
    <property type="match status" value="1"/>
</dbReference>
<evidence type="ECO:0000313" key="2">
    <source>
        <dbReference type="EMBL" id="MBU3875342.1"/>
    </source>
</evidence>
<sequence length="326" mass="37771">MSYPDITLLPILAAYFNLSVDELLGYEPQMMKEDIRKLYHELARRFSSEPYETVKAECDEYIKKYHACFPLLLQMAVLLLNHFQLAPNPQEVLEEVTQLLDCVIENGNDIRLIKEAMMLKGNCCLMMHKPEEILDMLGEQVQAIPQDQELQAMAYQMKGNEEEAKATLQVAMYQHLLSLIGDTAVYVSWEEEASEKTEEIIRRTLDLMELFQVEQLHFNVAAQIYLTFARYDCIAQKPEEAVRLIERYVECAVTEELPLKLHGDHYFDKVDDWLAELALGKEAPRSEESVKQSILQSVVGNPAFECLKEYPHFHHLVKRLEEHCGK</sequence>
<protein>
    <submittedName>
        <fullName evidence="2">Transcriptional regulator</fullName>
    </submittedName>
</protein>
<gene>
    <name evidence="2" type="ORF">HGO97_005895</name>
</gene>
<keyword evidence="3" id="KW-1185">Reference proteome</keyword>
<organism evidence="2 3">
    <name type="scientific">Faecalicatena faecalis</name>
    <dbReference type="NCBI Taxonomy" id="2726362"/>
    <lineage>
        <taxon>Bacteria</taxon>
        <taxon>Bacillati</taxon>
        <taxon>Bacillota</taxon>
        <taxon>Clostridia</taxon>
        <taxon>Lachnospirales</taxon>
        <taxon>Lachnospiraceae</taxon>
        <taxon>Faecalicatena</taxon>
    </lineage>
</organism>
<dbReference type="PANTHER" id="PTHR46558:SF11">
    <property type="entry name" value="HTH-TYPE TRANSCRIPTIONAL REGULATOR XRE"/>
    <property type="match status" value="1"/>
</dbReference>
<dbReference type="EMBL" id="JABACJ020000004">
    <property type="protein sequence ID" value="MBU3875342.1"/>
    <property type="molecule type" value="Genomic_DNA"/>
</dbReference>
<name>A0ABS6D174_9FIRM</name>
<reference evidence="2 3" key="1">
    <citation type="submission" date="2021-06" db="EMBL/GenBank/DDBJ databases">
        <title>Faecalicatena sp. nov. isolated from porcine feces.</title>
        <authorList>
            <person name="Oh B.S."/>
            <person name="Lee J.H."/>
        </authorList>
    </citation>
    <scope>NUCLEOTIDE SEQUENCE [LARGE SCALE GENOMIC DNA]</scope>
    <source>
        <strain evidence="2 3">AGMB00832</strain>
    </source>
</reference>
<dbReference type="Proteomes" id="UP000723714">
    <property type="component" value="Unassembled WGS sequence"/>
</dbReference>
<dbReference type="RefSeq" id="WP_216240273.1">
    <property type="nucleotide sequence ID" value="NZ_JABACJ020000004.1"/>
</dbReference>
<keyword evidence="1" id="KW-0238">DNA-binding</keyword>
<accession>A0ABS6D174</accession>
<evidence type="ECO:0000256" key="1">
    <source>
        <dbReference type="ARBA" id="ARBA00023125"/>
    </source>
</evidence>
<comment type="caution">
    <text evidence="2">The sequence shown here is derived from an EMBL/GenBank/DDBJ whole genome shotgun (WGS) entry which is preliminary data.</text>
</comment>
<evidence type="ECO:0000313" key="3">
    <source>
        <dbReference type="Proteomes" id="UP000723714"/>
    </source>
</evidence>